<comment type="caution">
    <text evidence="13">The sequence shown here is derived from an EMBL/GenBank/DDBJ whole genome shotgun (WGS) entry which is preliminary data.</text>
</comment>
<keyword evidence="4 9" id="KW-0732">Signal</keyword>
<evidence type="ECO:0000259" key="10">
    <source>
        <dbReference type="Pfam" id="PF10287"/>
    </source>
</evidence>
<dbReference type="InterPro" id="IPR018805">
    <property type="entry name" value="YJL171C/Tos1_C"/>
</dbReference>
<gene>
    <name evidence="13" type="ORF">B9J08_001002</name>
    <name evidence="12" type="ORF">B9J08_02960</name>
</gene>
<dbReference type="VEuPathDB" id="FungiDB:CJI96_0001389"/>
<name>A0A2H1A7D1_CANAR</name>
<feature type="compositionally biased region" description="Low complexity" evidence="8">
    <location>
        <begin position="143"/>
        <end position="154"/>
    </location>
</feature>
<dbReference type="VEuPathDB" id="FungiDB:CJI97_001022"/>
<dbReference type="PANTHER" id="PTHR31737">
    <property type="entry name" value="PROTEIN TOS1"/>
    <property type="match status" value="1"/>
</dbReference>
<dbReference type="VEuPathDB" id="FungiDB:CJJ09_002964"/>
<dbReference type="PROSITE" id="PS51257">
    <property type="entry name" value="PROKAR_LIPOPROTEIN"/>
    <property type="match status" value="1"/>
</dbReference>
<evidence type="ECO:0000256" key="5">
    <source>
        <dbReference type="ARBA" id="ARBA00022801"/>
    </source>
</evidence>
<dbReference type="Pfam" id="PF10287">
    <property type="entry name" value="YJL171C_Tos1_C"/>
    <property type="match status" value="1"/>
</dbReference>
<reference evidence="13 14" key="1">
    <citation type="journal article" date="2017" name="Clin. Infect. Dis.">
        <title>Simultaneous emergence of multidrug-resistant Candida auris on 3 continents confirmed by whole-genome sequencing and epidemiological analyses.</title>
        <authorList>
            <person name="Lockhart S.R."/>
            <person name="Etienne K.A."/>
            <person name="Vallabhaneni S."/>
            <person name="Farooqi J."/>
            <person name="Chowdhary A."/>
            <person name="Govender N.P."/>
            <person name="Colombo A.L."/>
            <person name="Calvo B."/>
            <person name="Cuomo C.A."/>
            <person name="Desjardins C.A."/>
            <person name="Berkow E.L."/>
            <person name="Castanheira M."/>
            <person name="Magobo R.E."/>
            <person name="Jabeen K."/>
            <person name="Asghar R.J."/>
            <person name="Meis J.F."/>
            <person name="Jackson B."/>
            <person name="Chiller T."/>
            <person name="Litvintseva A.P."/>
        </authorList>
    </citation>
    <scope>NUCLEOTIDE SEQUENCE [LARGE SCALE GENOMIC DNA]</scope>
    <source>
        <strain evidence="13 14">B8441</strain>
    </source>
</reference>
<dbReference type="PANTHER" id="PTHR31737:SF2">
    <property type="entry name" value="PROTEIN TOS1"/>
    <property type="match status" value="1"/>
</dbReference>
<accession>A0A2H1A7D1</accession>
<keyword evidence="6" id="KW-0326">Glycosidase</keyword>
<feature type="region of interest" description="Disordered" evidence="8">
    <location>
        <begin position="143"/>
        <end position="199"/>
    </location>
</feature>
<evidence type="ECO:0000256" key="8">
    <source>
        <dbReference type="SAM" id="MobiDB-lite"/>
    </source>
</evidence>
<dbReference type="Pfam" id="PF10290">
    <property type="entry name" value="YJL171C_Tos1_N"/>
    <property type="match status" value="1"/>
</dbReference>
<feature type="compositionally biased region" description="Low complexity" evidence="8">
    <location>
        <begin position="163"/>
        <end position="199"/>
    </location>
</feature>
<evidence type="ECO:0000256" key="1">
    <source>
        <dbReference type="ARBA" id="ARBA00000382"/>
    </source>
</evidence>
<dbReference type="InterPro" id="IPR018807">
    <property type="entry name" value="YJL171C/Tos1_N"/>
</dbReference>
<dbReference type="EC" id="3.2.1.39" evidence="3"/>
<dbReference type="GO" id="GO:0009277">
    <property type="term" value="C:fungal-type cell wall"/>
    <property type="evidence" value="ECO:0007669"/>
    <property type="project" value="EnsemblFungi"/>
</dbReference>
<dbReference type="VEuPathDB" id="FungiDB:QG37_03024"/>
<reference evidence="13" key="2">
    <citation type="submission" date="2017-11" db="EMBL/GenBank/DDBJ databases">
        <title>Candida auris genome assembly and annotation.</title>
        <authorList>
            <person name="Munoz J.F."/>
            <person name="Gade L.G."/>
            <person name="Chow N.A."/>
            <person name="Litvintseva A.P."/>
            <person name="Loparev V.N."/>
            <person name="Cuomo C.A."/>
        </authorList>
    </citation>
    <scope>NUCLEOTIDE SEQUENCE</scope>
    <source>
        <strain evidence="13">B8441</strain>
    </source>
</reference>
<comment type="catalytic activity">
    <reaction evidence="1">
        <text>Hydrolysis of (1-&gt;3)-beta-D-glucosidic linkages in (1-&gt;3)-beta-D-glucans.</text>
        <dbReference type="EC" id="3.2.1.39"/>
    </reaction>
</comment>
<keyword evidence="7" id="KW-0961">Cell wall biogenesis/degradation</keyword>
<keyword evidence="14" id="KW-1185">Reference proteome</keyword>
<dbReference type="GO" id="GO:0042973">
    <property type="term" value="F:glucan endo-1,3-beta-D-glucosidase activity"/>
    <property type="evidence" value="ECO:0007669"/>
    <property type="project" value="UniProtKB-EC"/>
</dbReference>
<dbReference type="Proteomes" id="UP000230249">
    <property type="component" value="Unassembled WGS sequence"/>
</dbReference>
<evidence type="ECO:0000259" key="11">
    <source>
        <dbReference type="Pfam" id="PF10290"/>
    </source>
</evidence>
<proteinExistence type="inferred from homology"/>
<dbReference type="VEuPathDB" id="FungiDB:CJJ07_001520"/>
<organism evidence="13">
    <name type="scientific">Candidozyma auris</name>
    <name type="common">Yeast</name>
    <name type="synonym">Candida auris</name>
    <dbReference type="NCBI Taxonomy" id="498019"/>
    <lineage>
        <taxon>Eukaryota</taxon>
        <taxon>Fungi</taxon>
        <taxon>Dikarya</taxon>
        <taxon>Ascomycota</taxon>
        <taxon>Saccharomycotina</taxon>
        <taxon>Pichiomycetes</taxon>
        <taxon>Metschnikowiaceae</taxon>
        <taxon>Candidozyma</taxon>
    </lineage>
</organism>
<dbReference type="EMBL" id="PEKT02000002">
    <property type="protein sequence ID" value="PIS58502.1"/>
    <property type="molecule type" value="Genomic_DNA"/>
</dbReference>
<keyword evidence="5" id="KW-0378">Hydrolase</keyword>
<feature type="signal peptide" evidence="9">
    <location>
        <begin position="1"/>
        <end position="18"/>
    </location>
</feature>
<protein>
    <recommendedName>
        <fullName evidence="3">glucan endo-1,3-beta-D-glucosidase</fullName>
        <ecNumber evidence="3">3.2.1.39</ecNumber>
    </recommendedName>
</protein>
<dbReference type="OMA" id="NQDMPAI"/>
<evidence type="ECO:0000256" key="6">
    <source>
        <dbReference type="ARBA" id="ARBA00023295"/>
    </source>
</evidence>
<comment type="similarity">
    <text evidence="2">Belongs to the PGA52 family.</text>
</comment>
<dbReference type="AlphaFoldDB" id="A0A2H1A7D1"/>
<evidence type="ECO:0000313" key="12">
    <source>
        <dbReference type="EMBL" id="KAK8441636.1"/>
    </source>
</evidence>
<evidence type="ECO:0000256" key="2">
    <source>
        <dbReference type="ARBA" id="ARBA00006055"/>
    </source>
</evidence>
<reference evidence="12 14" key="3">
    <citation type="journal article" date="2018" name="Nat. Commun.">
        <title>Genomic insights into multidrug-resistance, mating and virulence in Candida auris and related emerging species.</title>
        <authorList>
            <person name="Munoz J.F."/>
            <person name="Gade L."/>
            <person name="Chow N.A."/>
            <person name="Loparev V.N."/>
            <person name="Juieng P."/>
            <person name="Berkow E.L."/>
            <person name="Farrer R.A."/>
            <person name="Litvintseva A.P."/>
            <person name="Cuomo C.A."/>
        </authorList>
    </citation>
    <scope>GENOME REANNOTATION</scope>
    <source>
        <strain evidence="12 14">B8441</strain>
    </source>
</reference>
<dbReference type="GO" id="GO:0071555">
    <property type="term" value="P:cell wall organization"/>
    <property type="evidence" value="ECO:0007669"/>
    <property type="project" value="UniProtKB-KW"/>
</dbReference>
<dbReference type="OrthoDB" id="118256at2759"/>
<feature type="domain" description="Cell wall protein YJL171C/Tos1 C-terminal" evidence="10">
    <location>
        <begin position="200"/>
        <end position="429"/>
    </location>
</feature>
<feature type="chain" id="PRO_5044381275" description="glucan endo-1,3-beta-D-glucosidase" evidence="9">
    <location>
        <begin position="19"/>
        <end position="441"/>
    </location>
</feature>
<evidence type="ECO:0000256" key="3">
    <source>
        <dbReference type="ARBA" id="ARBA00012780"/>
    </source>
</evidence>
<feature type="domain" description="Cell wall protein YJL171C/Tos1 N-terminal" evidence="11">
    <location>
        <begin position="33"/>
        <end position="95"/>
    </location>
</feature>
<dbReference type="VEuPathDB" id="FungiDB:B9J08_001002"/>
<evidence type="ECO:0000256" key="9">
    <source>
        <dbReference type="SAM" id="SignalP"/>
    </source>
</evidence>
<reference evidence="12" key="4">
    <citation type="submission" date="2024-03" db="EMBL/GenBank/DDBJ databases">
        <title>Improved genome assembly of Candida auris strain B8441 and annotation of B11205.</title>
        <authorList>
            <person name="Cauldron N.C."/>
            <person name="Shea T."/>
            <person name="Cuomo C.A."/>
        </authorList>
    </citation>
    <scope>NUCLEOTIDE SEQUENCE</scope>
    <source>
        <strain evidence="12">B8441</strain>
    </source>
</reference>
<dbReference type="STRING" id="498019.A0A2H1A7D1"/>
<sequence>MKSSALVAMAASVGLVSAACDFIEGNYYCSKTNKVAFQNVGFSSSYQDVTSMDENSGKCTQETHQFSGNLAPLNEELSFHFRGPLKLKQFGVYYPKGGNSKRDAEADEDCSTTKHVHHKHVKRATAFVTQTVFVDQYGNTVTSTATPSTAAGESYETTQTNTASVSSNGGAPSGSSNGAVDASSSSASSGSQSTSNAQTGDWVRSSYYKPGTAENCTFLNHHGGSGSGVWSSALGNSLSYANSDNSGGASSPQILSDVTIESNTEFVIMSGLKCGDDSENGDCGFYRKGIPAYHGFSGDTKLFVFEFLMPSDGSKGFNADMPAIWALNAKIPRTLQYGEATCSCWKSGCGELDLFEILHSGSDKLIAHLHSGQGSNGSGYGGGGSQDYFERPTENSIKAAVIMTGKEIVIKIVDDDFDSVLTADTVDGWLDASGTVAKIAN</sequence>
<evidence type="ECO:0000256" key="4">
    <source>
        <dbReference type="ARBA" id="ARBA00022729"/>
    </source>
</evidence>
<evidence type="ECO:0000313" key="14">
    <source>
        <dbReference type="Proteomes" id="UP000230249"/>
    </source>
</evidence>
<dbReference type="EMBL" id="PEKT03000002">
    <property type="protein sequence ID" value="KAK8441636.1"/>
    <property type="molecule type" value="Genomic_DNA"/>
</dbReference>
<evidence type="ECO:0000256" key="7">
    <source>
        <dbReference type="ARBA" id="ARBA00023316"/>
    </source>
</evidence>
<evidence type="ECO:0000313" key="13">
    <source>
        <dbReference type="EMBL" id="PIS58502.1"/>
    </source>
</evidence>